<dbReference type="GO" id="GO:0009190">
    <property type="term" value="P:cyclic nucleotide biosynthetic process"/>
    <property type="evidence" value="ECO:0007669"/>
    <property type="project" value="InterPro"/>
</dbReference>
<dbReference type="InterPro" id="IPR001054">
    <property type="entry name" value="A/G_cyclase"/>
</dbReference>
<proteinExistence type="predicted"/>
<feature type="transmembrane region" description="Helical" evidence="1">
    <location>
        <begin position="180"/>
        <end position="205"/>
    </location>
</feature>
<dbReference type="GO" id="GO:0004016">
    <property type="term" value="F:adenylate cyclase activity"/>
    <property type="evidence" value="ECO:0007669"/>
    <property type="project" value="UniProtKB-ARBA"/>
</dbReference>
<evidence type="ECO:0000313" key="3">
    <source>
        <dbReference type="EMBL" id="TQV79972.1"/>
    </source>
</evidence>
<dbReference type="SMART" id="SM00044">
    <property type="entry name" value="CYCc"/>
    <property type="match status" value="1"/>
</dbReference>
<feature type="transmembrane region" description="Helical" evidence="1">
    <location>
        <begin position="27"/>
        <end position="46"/>
    </location>
</feature>
<keyword evidence="1" id="KW-0812">Transmembrane</keyword>
<dbReference type="GO" id="GO:0035556">
    <property type="term" value="P:intracellular signal transduction"/>
    <property type="evidence" value="ECO:0007669"/>
    <property type="project" value="InterPro"/>
</dbReference>
<dbReference type="AlphaFoldDB" id="A0A545TRY2"/>
<reference evidence="3 4" key="1">
    <citation type="submission" date="2019-06" db="EMBL/GenBank/DDBJ databases">
        <title>Whole genome sequence for Rhodospirillaceae sp. R148.</title>
        <authorList>
            <person name="Wang G."/>
        </authorList>
    </citation>
    <scope>NUCLEOTIDE SEQUENCE [LARGE SCALE GENOMIC DNA]</scope>
    <source>
        <strain evidence="3 4">R148</strain>
    </source>
</reference>
<evidence type="ECO:0000259" key="2">
    <source>
        <dbReference type="PROSITE" id="PS50125"/>
    </source>
</evidence>
<dbReference type="PANTHER" id="PTHR43081">
    <property type="entry name" value="ADENYLATE CYCLASE, TERMINAL-DIFFERENTIATION SPECIFIC-RELATED"/>
    <property type="match status" value="1"/>
</dbReference>
<organism evidence="3 4">
    <name type="scientific">Denitrobaculum tricleocarpae</name>
    <dbReference type="NCBI Taxonomy" id="2591009"/>
    <lineage>
        <taxon>Bacteria</taxon>
        <taxon>Pseudomonadati</taxon>
        <taxon>Pseudomonadota</taxon>
        <taxon>Alphaproteobacteria</taxon>
        <taxon>Rhodospirillales</taxon>
        <taxon>Rhodospirillaceae</taxon>
        <taxon>Denitrobaculum</taxon>
    </lineage>
</organism>
<feature type="transmembrane region" description="Helical" evidence="1">
    <location>
        <begin position="115"/>
        <end position="134"/>
    </location>
</feature>
<dbReference type="SUPFAM" id="SSF55073">
    <property type="entry name" value="Nucleotide cyclase"/>
    <property type="match status" value="1"/>
</dbReference>
<dbReference type="CDD" id="cd07302">
    <property type="entry name" value="CHD"/>
    <property type="match status" value="1"/>
</dbReference>
<dbReference type="OrthoDB" id="9762462at2"/>
<keyword evidence="1" id="KW-0472">Membrane</keyword>
<dbReference type="Pfam" id="PF00211">
    <property type="entry name" value="Guanylate_cyc"/>
    <property type="match status" value="1"/>
</dbReference>
<name>A0A545TRY2_9PROT</name>
<feature type="transmembrane region" description="Helical" evidence="1">
    <location>
        <begin position="88"/>
        <end position="109"/>
    </location>
</feature>
<feature type="transmembrane region" description="Helical" evidence="1">
    <location>
        <begin position="58"/>
        <end position="76"/>
    </location>
</feature>
<dbReference type="InterPro" id="IPR050697">
    <property type="entry name" value="Adenylyl/Guanylyl_Cyclase_3/4"/>
</dbReference>
<sequence length="440" mass="48434">MRKSGEPELPERVSQAIRDQEDATERLIGWVQLSVVLVFGMLYFLSPKVFAEDAEFAPVPWALSIYLLLTIIRIVWAHRARLPSWSLAVSVFFDMTLLMVLIWSFHLQYEQPASFYLKAPTLLYVFIFIALRALRFEARFVLLAGLVAAAGWGILILYVIEVDPTDTMITRDYVQYMTSNTILLGAEFDKIISILLVSVILAVALRRGRALLVRSVSEGLAAKELSRFFAPEIAAKITATDQGVAAGTGEMRQAAIVNLDMRGFTRMASQAEPSVVMGVLAEYQQRMVPLIQKHGGSIDKFMGDGIMATFGASRPSQTFAADAMRALDDVGAAAQRWHAERGAAGEYCPEINGSVATGQILFGAVGDETRLEYTVIGDAVNLSAKLEKYNKQAGTRIVADAETYRLALEQGYVPALEKRTLPEVEVDGISRPLDLVVVSD</sequence>
<evidence type="ECO:0000256" key="1">
    <source>
        <dbReference type="SAM" id="Phobius"/>
    </source>
</evidence>
<gene>
    <name evidence="3" type="ORF">FKG95_14005</name>
</gene>
<accession>A0A545TRY2</accession>
<keyword evidence="1" id="KW-1133">Transmembrane helix</keyword>
<feature type="transmembrane region" description="Helical" evidence="1">
    <location>
        <begin position="141"/>
        <end position="160"/>
    </location>
</feature>
<dbReference type="InterPro" id="IPR029787">
    <property type="entry name" value="Nucleotide_cyclase"/>
</dbReference>
<dbReference type="EMBL" id="VHSH01000004">
    <property type="protein sequence ID" value="TQV79972.1"/>
    <property type="molecule type" value="Genomic_DNA"/>
</dbReference>
<keyword evidence="4" id="KW-1185">Reference proteome</keyword>
<dbReference type="Gene3D" id="3.30.70.1230">
    <property type="entry name" value="Nucleotide cyclase"/>
    <property type="match status" value="1"/>
</dbReference>
<dbReference type="Proteomes" id="UP000315252">
    <property type="component" value="Unassembled WGS sequence"/>
</dbReference>
<feature type="domain" description="Guanylate cyclase" evidence="2">
    <location>
        <begin position="255"/>
        <end position="387"/>
    </location>
</feature>
<protein>
    <submittedName>
        <fullName evidence="3">Adenylate/guanylate cyclase domain-containing protein</fullName>
    </submittedName>
</protein>
<dbReference type="PROSITE" id="PS50125">
    <property type="entry name" value="GUANYLATE_CYCLASE_2"/>
    <property type="match status" value="1"/>
</dbReference>
<comment type="caution">
    <text evidence="3">The sequence shown here is derived from an EMBL/GenBank/DDBJ whole genome shotgun (WGS) entry which is preliminary data.</text>
</comment>
<evidence type="ECO:0000313" key="4">
    <source>
        <dbReference type="Proteomes" id="UP000315252"/>
    </source>
</evidence>
<dbReference type="PANTHER" id="PTHR43081:SF1">
    <property type="entry name" value="ADENYLATE CYCLASE, TERMINAL-DIFFERENTIATION SPECIFIC"/>
    <property type="match status" value="1"/>
</dbReference>